<organism evidence="1 2">
    <name type="scientific">Dipteronia dyeriana</name>
    <dbReference type="NCBI Taxonomy" id="168575"/>
    <lineage>
        <taxon>Eukaryota</taxon>
        <taxon>Viridiplantae</taxon>
        <taxon>Streptophyta</taxon>
        <taxon>Embryophyta</taxon>
        <taxon>Tracheophyta</taxon>
        <taxon>Spermatophyta</taxon>
        <taxon>Magnoliopsida</taxon>
        <taxon>eudicotyledons</taxon>
        <taxon>Gunneridae</taxon>
        <taxon>Pentapetalae</taxon>
        <taxon>rosids</taxon>
        <taxon>malvids</taxon>
        <taxon>Sapindales</taxon>
        <taxon>Sapindaceae</taxon>
        <taxon>Hippocastanoideae</taxon>
        <taxon>Acereae</taxon>
        <taxon>Dipteronia</taxon>
    </lineage>
</organism>
<sequence>MWMRHGVSVQLCCVIDSGNAKMRRAFKATSKVNEDARKRCTLVFERKKPPTCVKTSKPTEMEEAAAAAAASSNINET</sequence>
<dbReference type="Proteomes" id="UP001280121">
    <property type="component" value="Unassembled WGS sequence"/>
</dbReference>
<dbReference type="AlphaFoldDB" id="A0AAD9TQX5"/>
<protein>
    <submittedName>
        <fullName evidence="1">Uncharacterized protein</fullName>
    </submittedName>
</protein>
<reference evidence="1" key="1">
    <citation type="journal article" date="2023" name="Plant J.">
        <title>Genome sequences and population genomics provide insights into the demographic history, inbreeding, and mutation load of two 'living fossil' tree species of Dipteronia.</title>
        <authorList>
            <person name="Feng Y."/>
            <person name="Comes H.P."/>
            <person name="Chen J."/>
            <person name="Zhu S."/>
            <person name="Lu R."/>
            <person name="Zhang X."/>
            <person name="Li P."/>
            <person name="Qiu J."/>
            <person name="Olsen K.M."/>
            <person name="Qiu Y."/>
        </authorList>
    </citation>
    <scope>NUCLEOTIDE SEQUENCE</scope>
    <source>
        <strain evidence="1">KIB01</strain>
    </source>
</reference>
<gene>
    <name evidence="1" type="ORF">Ddye_027943</name>
</gene>
<proteinExistence type="predicted"/>
<comment type="caution">
    <text evidence="1">The sequence shown here is derived from an EMBL/GenBank/DDBJ whole genome shotgun (WGS) entry which is preliminary data.</text>
</comment>
<evidence type="ECO:0000313" key="1">
    <source>
        <dbReference type="EMBL" id="KAK2640148.1"/>
    </source>
</evidence>
<evidence type="ECO:0000313" key="2">
    <source>
        <dbReference type="Proteomes" id="UP001280121"/>
    </source>
</evidence>
<dbReference type="EMBL" id="JANJYI010000008">
    <property type="protein sequence ID" value="KAK2640148.1"/>
    <property type="molecule type" value="Genomic_DNA"/>
</dbReference>
<accession>A0AAD9TQX5</accession>
<keyword evidence="2" id="KW-1185">Reference proteome</keyword>
<name>A0AAD9TQX5_9ROSI</name>